<reference evidence="1 2" key="1">
    <citation type="submission" date="2020-08" db="EMBL/GenBank/DDBJ databases">
        <title>Sequencing the genomes of 1000 actinobacteria strains.</title>
        <authorList>
            <person name="Klenk H.-P."/>
        </authorList>
    </citation>
    <scope>NUCLEOTIDE SEQUENCE [LARGE SCALE GENOMIC DNA]</scope>
    <source>
        <strain evidence="1 2">DSM 22242</strain>
    </source>
</reference>
<sequence>MFEKNATATYKDTVEFICDKTLQDIESLSKTKDPKEMIAKTMIAAERLGAMEELAAFAHGKTEDEVHLDVKRLTFKKRFLESLKSAERGE</sequence>
<name>A0A7W5D2M5_9ACTN</name>
<dbReference type="AlphaFoldDB" id="A0A7W5D2M5"/>
<organism evidence="1 2">
    <name type="scientific">Parvibacter caecicola</name>
    <dbReference type="NCBI Taxonomy" id="747645"/>
    <lineage>
        <taxon>Bacteria</taxon>
        <taxon>Bacillati</taxon>
        <taxon>Actinomycetota</taxon>
        <taxon>Coriobacteriia</taxon>
        <taxon>Coriobacteriales</taxon>
        <taxon>Coriobacteriaceae</taxon>
        <taxon>Parvibacter</taxon>
    </lineage>
</organism>
<proteinExistence type="predicted"/>
<accession>A0A7W5D2M5</accession>
<gene>
    <name evidence="1" type="ORF">FHR31_001614</name>
</gene>
<dbReference type="GeneID" id="93356941"/>
<evidence type="ECO:0000313" key="2">
    <source>
        <dbReference type="Proteomes" id="UP000530850"/>
    </source>
</evidence>
<dbReference type="EMBL" id="JACHYA010000005">
    <property type="protein sequence ID" value="MBB3171788.1"/>
    <property type="molecule type" value="Genomic_DNA"/>
</dbReference>
<dbReference type="RefSeq" id="WP_123185639.1">
    <property type="nucleotide sequence ID" value="NZ_JACHYA010000005.1"/>
</dbReference>
<comment type="caution">
    <text evidence="1">The sequence shown here is derived from an EMBL/GenBank/DDBJ whole genome shotgun (WGS) entry which is preliminary data.</text>
</comment>
<evidence type="ECO:0000313" key="1">
    <source>
        <dbReference type="EMBL" id="MBB3171788.1"/>
    </source>
</evidence>
<protein>
    <submittedName>
        <fullName evidence="1">Uncharacterized protein</fullName>
    </submittedName>
</protein>
<dbReference type="Proteomes" id="UP000530850">
    <property type="component" value="Unassembled WGS sequence"/>
</dbReference>